<feature type="domain" description="RNase H type-2" evidence="10">
    <location>
        <begin position="114"/>
        <end position="339"/>
    </location>
</feature>
<keyword evidence="6 8" id="KW-0255">Endonuclease</keyword>
<reference evidence="11" key="2">
    <citation type="journal article" date="2022" name="Proc. Natl. Acad. Sci. U.S.A.">
        <title>Diploid-dominant life cycles characterize the early evolution of Fungi.</title>
        <authorList>
            <person name="Amses K.R."/>
            <person name="Simmons D.R."/>
            <person name="Longcore J.E."/>
            <person name="Mondo S.J."/>
            <person name="Seto K."/>
            <person name="Jeronimo G.H."/>
            <person name="Bonds A.E."/>
            <person name="Quandt C.A."/>
            <person name="Davis W.J."/>
            <person name="Chang Y."/>
            <person name="Federici B.A."/>
            <person name="Kuo A."/>
            <person name="LaButti K."/>
            <person name="Pangilinan J."/>
            <person name="Andreopoulos W."/>
            <person name="Tritt A."/>
            <person name="Riley R."/>
            <person name="Hundley H."/>
            <person name="Johnson J."/>
            <person name="Lipzen A."/>
            <person name="Barry K."/>
            <person name="Lang B.F."/>
            <person name="Cuomo C.A."/>
            <person name="Buchler N.E."/>
            <person name="Grigoriev I.V."/>
            <person name="Spatafora J.W."/>
            <person name="Stajich J.E."/>
            <person name="James T.Y."/>
        </authorList>
    </citation>
    <scope>NUCLEOTIDE SEQUENCE</scope>
    <source>
        <strain evidence="11">AG</strain>
    </source>
</reference>
<dbReference type="InterPro" id="IPR036397">
    <property type="entry name" value="RNaseH_sf"/>
</dbReference>
<reference evidence="11" key="1">
    <citation type="submission" date="2021-06" db="EMBL/GenBank/DDBJ databases">
        <authorList>
            <consortium name="DOE Joint Genome Institute"/>
            <person name="Mondo S.J."/>
            <person name="Amses K.R."/>
            <person name="Simmons D.R."/>
            <person name="Longcore J.E."/>
            <person name="Seto K."/>
            <person name="Alves G.H."/>
            <person name="Bonds A.E."/>
            <person name="Quandt C.A."/>
            <person name="Davis W.J."/>
            <person name="Chang Y."/>
            <person name="Letcher P.M."/>
            <person name="Powell M.J."/>
            <person name="Kuo A."/>
            <person name="Labutti K."/>
            <person name="Pangilinan J."/>
            <person name="Andreopoulos W."/>
            <person name="Tritt A."/>
            <person name="Riley R."/>
            <person name="Hundley H."/>
            <person name="Johnson J."/>
            <person name="Lipzen A."/>
            <person name="Barry K."/>
            <person name="Berbee M.L."/>
            <person name="Buchler N.E."/>
            <person name="Grigoriev I.V."/>
            <person name="Spatafora J.W."/>
            <person name="Stajich J.E."/>
            <person name="James T.Y."/>
        </authorList>
    </citation>
    <scope>NUCLEOTIDE SEQUENCE</scope>
    <source>
        <strain evidence="11">AG</strain>
    </source>
</reference>
<dbReference type="AlphaFoldDB" id="A0AAD5EGZ0"/>
<dbReference type="Gene3D" id="1.10.10.460">
    <property type="entry name" value="Ribonuclease hii. Domain 2"/>
    <property type="match status" value="1"/>
</dbReference>
<evidence type="ECO:0000256" key="6">
    <source>
        <dbReference type="ARBA" id="ARBA00022759"/>
    </source>
</evidence>
<dbReference type="CDD" id="cd07181">
    <property type="entry name" value="RNase_HII_eukaryota_like"/>
    <property type="match status" value="1"/>
</dbReference>
<dbReference type="InterPro" id="IPR012337">
    <property type="entry name" value="RNaseH-like_sf"/>
</dbReference>
<protein>
    <recommendedName>
        <fullName evidence="9">Ribonuclease</fullName>
        <ecNumber evidence="9">3.1.26.4</ecNumber>
    </recommendedName>
</protein>
<comment type="cofactor">
    <cofactor evidence="2">
        <name>Mg(2+)</name>
        <dbReference type="ChEBI" id="CHEBI:18420"/>
    </cofactor>
</comment>
<dbReference type="Pfam" id="PF01351">
    <property type="entry name" value="RNase_HII"/>
    <property type="match status" value="1"/>
</dbReference>
<sequence length="381" mass="41136">MVAVSSSSQSLNAEVVSLEIAQTPSSQKVTISKVTSGTSETTYTDSSVSEASQVNAVPNSAVSSMENFEITLHQGVKLVKPISKSVSCKDVDIIDAFIYSPSIPDSIKDDLTQPCVLGVDEAGRGPVLGPMVYSVCYCPLSKYEDLKALGFADSKTLKEDERDRLFEILETNADIARSSIHALSPQSISAGMLRGQKYNLNEMAHESTIGLIRGVLDLGINITEIYVDTVGPPASYQAKLSRMFPGIDITVAKKADSTYPIVSAASIVAKVTRDAILKNWTFAEPNLSATIGQAFGSGYPSDPNTVRWLKENIDPVFGYPSIIRFSWSTTATILEKNAASVEWPDTEVKGSQKTLTKFVKEPETNSKLMQKLGLKAVADFV</sequence>
<dbReference type="SUPFAM" id="SSF53098">
    <property type="entry name" value="Ribonuclease H-like"/>
    <property type="match status" value="1"/>
</dbReference>
<comment type="catalytic activity">
    <reaction evidence="1 8 9">
        <text>Endonucleolytic cleavage to 5'-phosphomonoester.</text>
        <dbReference type="EC" id="3.1.26.4"/>
    </reaction>
</comment>
<dbReference type="GO" id="GO:0032299">
    <property type="term" value="C:ribonuclease H2 complex"/>
    <property type="evidence" value="ECO:0007669"/>
    <property type="project" value="TreeGrafter"/>
</dbReference>
<dbReference type="Proteomes" id="UP001206595">
    <property type="component" value="Unassembled WGS sequence"/>
</dbReference>
<dbReference type="InterPro" id="IPR004649">
    <property type="entry name" value="RNase_H2_suA"/>
</dbReference>
<comment type="similarity">
    <text evidence="3">Belongs to the RNase HII family. Eukaryotic subfamily.</text>
</comment>
<evidence type="ECO:0000256" key="8">
    <source>
        <dbReference type="PROSITE-ProRule" id="PRU01319"/>
    </source>
</evidence>
<evidence type="ECO:0000256" key="7">
    <source>
        <dbReference type="ARBA" id="ARBA00022801"/>
    </source>
</evidence>
<name>A0AAD5EGZ0_UMBRA</name>
<dbReference type="InterPro" id="IPR001352">
    <property type="entry name" value="RNase_HII/HIII"/>
</dbReference>
<dbReference type="EMBL" id="MU620897">
    <property type="protein sequence ID" value="KAI8583039.1"/>
    <property type="molecule type" value="Genomic_DNA"/>
</dbReference>
<dbReference type="GO" id="GO:0046872">
    <property type="term" value="F:metal ion binding"/>
    <property type="evidence" value="ECO:0007669"/>
    <property type="project" value="UniProtKB-KW"/>
</dbReference>
<dbReference type="GO" id="GO:0003723">
    <property type="term" value="F:RNA binding"/>
    <property type="evidence" value="ECO:0007669"/>
    <property type="project" value="UniProtKB-UniRule"/>
</dbReference>
<evidence type="ECO:0000256" key="5">
    <source>
        <dbReference type="ARBA" id="ARBA00022723"/>
    </source>
</evidence>
<dbReference type="GeneID" id="75911479"/>
<dbReference type="PANTHER" id="PTHR10954">
    <property type="entry name" value="RIBONUCLEASE H2 SUBUNIT A"/>
    <property type="match status" value="1"/>
</dbReference>
<evidence type="ECO:0000259" key="10">
    <source>
        <dbReference type="PROSITE" id="PS51975"/>
    </source>
</evidence>
<comment type="cofactor">
    <cofactor evidence="8">
        <name>Mn(2+)</name>
        <dbReference type="ChEBI" id="CHEBI:29035"/>
    </cofactor>
    <cofactor evidence="8">
        <name>Mg(2+)</name>
        <dbReference type="ChEBI" id="CHEBI:18420"/>
    </cofactor>
    <text evidence="8">Manganese or magnesium. Binds 1 divalent metal ion per monomer in the absence of substrate. May bind a second metal ion after substrate binding.</text>
</comment>
<feature type="binding site" evidence="8">
    <location>
        <position position="228"/>
    </location>
    <ligand>
        <name>a divalent metal cation</name>
        <dbReference type="ChEBI" id="CHEBI:60240"/>
    </ligand>
</feature>
<dbReference type="FunFam" id="3.30.420.10:FF:000016">
    <property type="entry name" value="Ribonuclease"/>
    <property type="match status" value="1"/>
</dbReference>
<comment type="function">
    <text evidence="9">Endonuclease that specifically degrades the RNA of RNA-DNA hybrids.</text>
</comment>
<keyword evidence="12" id="KW-1185">Reference proteome</keyword>
<gene>
    <name evidence="11" type="ORF">K450DRAFT_223930</name>
</gene>
<feature type="binding site" evidence="8">
    <location>
        <position position="121"/>
    </location>
    <ligand>
        <name>a divalent metal cation</name>
        <dbReference type="ChEBI" id="CHEBI:60240"/>
    </ligand>
</feature>
<dbReference type="RefSeq" id="XP_051448043.1">
    <property type="nucleotide sequence ID" value="XM_051586131.1"/>
</dbReference>
<feature type="binding site" evidence="8">
    <location>
        <position position="120"/>
    </location>
    <ligand>
        <name>a divalent metal cation</name>
        <dbReference type="ChEBI" id="CHEBI:60240"/>
    </ligand>
</feature>
<keyword evidence="4 8" id="KW-0540">Nuclease</keyword>
<dbReference type="GO" id="GO:0043137">
    <property type="term" value="P:DNA replication, removal of RNA primer"/>
    <property type="evidence" value="ECO:0007669"/>
    <property type="project" value="TreeGrafter"/>
</dbReference>
<keyword evidence="5 8" id="KW-0479">Metal-binding</keyword>
<dbReference type="NCBIfam" id="TIGR00729">
    <property type="entry name" value="ribonuclease HII"/>
    <property type="match status" value="1"/>
</dbReference>
<evidence type="ECO:0000256" key="1">
    <source>
        <dbReference type="ARBA" id="ARBA00000077"/>
    </source>
</evidence>
<dbReference type="PROSITE" id="PS51975">
    <property type="entry name" value="RNASE_H_2"/>
    <property type="match status" value="1"/>
</dbReference>
<evidence type="ECO:0000313" key="12">
    <source>
        <dbReference type="Proteomes" id="UP001206595"/>
    </source>
</evidence>
<dbReference type="PANTHER" id="PTHR10954:SF7">
    <property type="entry name" value="RIBONUCLEASE H2 SUBUNIT A"/>
    <property type="match status" value="1"/>
</dbReference>
<evidence type="ECO:0000256" key="4">
    <source>
        <dbReference type="ARBA" id="ARBA00022722"/>
    </source>
</evidence>
<accession>A0AAD5EGZ0</accession>
<evidence type="ECO:0000256" key="3">
    <source>
        <dbReference type="ARBA" id="ARBA00007058"/>
    </source>
</evidence>
<dbReference type="Gene3D" id="3.30.420.10">
    <property type="entry name" value="Ribonuclease H-like superfamily/Ribonuclease H"/>
    <property type="match status" value="1"/>
</dbReference>
<keyword evidence="7 8" id="KW-0378">Hydrolase</keyword>
<dbReference type="GO" id="GO:0006298">
    <property type="term" value="P:mismatch repair"/>
    <property type="evidence" value="ECO:0007669"/>
    <property type="project" value="TreeGrafter"/>
</dbReference>
<organism evidence="11 12">
    <name type="scientific">Umbelopsis ramanniana AG</name>
    <dbReference type="NCBI Taxonomy" id="1314678"/>
    <lineage>
        <taxon>Eukaryota</taxon>
        <taxon>Fungi</taxon>
        <taxon>Fungi incertae sedis</taxon>
        <taxon>Mucoromycota</taxon>
        <taxon>Mucoromycotina</taxon>
        <taxon>Umbelopsidomycetes</taxon>
        <taxon>Umbelopsidales</taxon>
        <taxon>Umbelopsidaceae</taxon>
        <taxon>Umbelopsis</taxon>
    </lineage>
</organism>
<evidence type="ECO:0000256" key="2">
    <source>
        <dbReference type="ARBA" id="ARBA00001946"/>
    </source>
</evidence>
<dbReference type="GO" id="GO:0004523">
    <property type="term" value="F:RNA-DNA hybrid ribonuclease activity"/>
    <property type="evidence" value="ECO:0007669"/>
    <property type="project" value="UniProtKB-UniRule"/>
</dbReference>
<evidence type="ECO:0000256" key="9">
    <source>
        <dbReference type="RuleBase" id="RU003515"/>
    </source>
</evidence>
<dbReference type="EC" id="3.1.26.4" evidence="9"/>
<evidence type="ECO:0000313" key="11">
    <source>
        <dbReference type="EMBL" id="KAI8583039.1"/>
    </source>
</evidence>
<dbReference type="InterPro" id="IPR024567">
    <property type="entry name" value="RNase_HII/HIII_dom"/>
</dbReference>
<dbReference type="FunFam" id="1.10.10.460:FF:000001">
    <property type="entry name" value="Ribonuclease"/>
    <property type="match status" value="1"/>
</dbReference>
<dbReference type="InterPro" id="IPR023160">
    <property type="entry name" value="RNase_HII_hlx-loop-hlx_cap_dom"/>
</dbReference>
<proteinExistence type="inferred from homology"/>
<comment type="caution">
    <text evidence="11">The sequence shown here is derived from an EMBL/GenBank/DDBJ whole genome shotgun (WGS) entry which is preliminary data.</text>
</comment>